<dbReference type="SUPFAM" id="SSF54427">
    <property type="entry name" value="NTF2-like"/>
    <property type="match status" value="1"/>
</dbReference>
<sequence length="132" mass="14939">MVNEARLIRDLKHEYCYAIDGGRYAVWSELFTEDGRFVRANGDVYEGHDELYGFAADGFDDLFARSAHVVTNPVIDVANGEATGQWYLLLWGETPDGDVTVTQAKYEDRFERVDGEWRIAEVNVRGGIELSV</sequence>
<dbReference type="InterPro" id="IPR037401">
    <property type="entry name" value="SnoaL-like"/>
</dbReference>
<dbReference type="Gene3D" id="3.10.450.50">
    <property type="match status" value="1"/>
</dbReference>
<evidence type="ECO:0000313" key="3">
    <source>
        <dbReference type="Proteomes" id="UP000607197"/>
    </source>
</evidence>
<comment type="caution">
    <text evidence="2">The sequence shown here is derived from an EMBL/GenBank/DDBJ whole genome shotgun (WGS) entry which is preliminary data.</text>
</comment>
<name>A0A830F5H5_9EURY</name>
<protein>
    <recommendedName>
        <fullName evidence="1">SnoaL-like domain-containing protein</fullName>
    </recommendedName>
</protein>
<keyword evidence="3" id="KW-1185">Reference proteome</keyword>
<dbReference type="EMBL" id="BMPG01000003">
    <property type="protein sequence ID" value="GGL64914.1"/>
    <property type="molecule type" value="Genomic_DNA"/>
</dbReference>
<dbReference type="Proteomes" id="UP000607197">
    <property type="component" value="Unassembled WGS sequence"/>
</dbReference>
<dbReference type="Pfam" id="PF13577">
    <property type="entry name" value="SnoaL_4"/>
    <property type="match status" value="1"/>
</dbReference>
<gene>
    <name evidence="2" type="ORF">GCM10009039_23590</name>
</gene>
<dbReference type="InterPro" id="IPR032710">
    <property type="entry name" value="NTF2-like_dom_sf"/>
</dbReference>
<proteinExistence type="predicted"/>
<feature type="domain" description="SnoaL-like" evidence="1">
    <location>
        <begin position="7"/>
        <end position="122"/>
    </location>
</feature>
<dbReference type="AlphaFoldDB" id="A0A830F5H5"/>
<dbReference type="OrthoDB" id="350084at2157"/>
<evidence type="ECO:0000313" key="2">
    <source>
        <dbReference type="EMBL" id="GGL64914.1"/>
    </source>
</evidence>
<organism evidence="2 3">
    <name type="scientific">Halocalculus aciditolerans</name>
    <dbReference type="NCBI Taxonomy" id="1383812"/>
    <lineage>
        <taxon>Archaea</taxon>
        <taxon>Methanobacteriati</taxon>
        <taxon>Methanobacteriota</taxon>
        <taxon>Stenosarchaea group</taxon>
        <taxon>Halobacteria</taxon>
        <taxon>Halobacteriales</taxon>
        <taxon>Halobacteriaceae</taxon>
        <taxon>Halocalculus</taxon>
    </lineage>
</organism>
<reference evidence="2" key="2">
    <citation type="submission" date="2020-09" db="EMBL/GenBank/DDBJ databases">
        <authorList>
            <person name="Sun Q."/>
            <person name="Ohkuma M."/>
        </authorList>
    </citation>
    <scope>NUCLEOTIDE SEQUENCE</scope>
    <source>
        <strain evidence="2">JCM 19596</strain>
    </source>
</reference>
<dbReference type="RefSeq" id="WP_188979191.1">
    <property type="nucleotide sequence ID" value="NZ_BMPG01000003.1"/>
</dbReference>
<reference evidence="2" key="1">
    <citation type="journal article" date="2014" name="Int. J. Syst. Evol. Microbiol.">
        <title>Complete genome sequence of Corynebacterium casei LMG S-19264T (=DSM 44701T), isolated from a smear-ripened cheese.</title>
        <authorList>
            <consortium name="US DOE Joint Genome Institute (JGI-PGF)"/>
            <person name="Walter F."/>
            <person name="Albersmeier A."/>
            <person name="Kalinowski J."/>
            <person name="Ruckert C."/>
        </authorList>
    </citation>
    <scope>NUCLEOTIDE SEQUENCE</scope>
    <source>
        <strain evidence="2">JCM 19596</strain>
    </source>
</reference>
<accession>A0A830F5H5</accession>
<evidence type="ECO:0000259" key="1">
    <source>
        <dbReference type="Pfam" id="PF13577"/>
    </source>
</evidence>